<dbReference type="Proteomes" id="UP000005953">
    <property type="component" value="Unassembled WGS sequence"/>
</dbReference>
<evidence type="ECO:0000259" key="2">
    <source>
        <dbReference type="PROSITE" id="PS50110"/>
    </source>
</evidence>
<dbReference type="EMBL" id="AAOE01000003">
    <property type="protein sequence ID" value="EAR10614.1"/>
    <property type="molecule type" value="Genomic_DNA"/>
</dbReference>
<evidence type="ECO:0000256" key="1">
    <source>
        <dbReference type="PROSITE-ProRule" id="PRU00169"/>
    </source>
</evidence>
<dbReference type="SMART" id="SM00448">
    <property type="entry name" value="REC"/>
    <property type="match status" value="1"/>
</dbReference>
<dbReference type="SMART" id="SM00267">
    <property type="entry name" value="GGDEF"/>
    <property type="match status" value="1"/>
</dbReference>
<dbReference type="InterPro" id="IPR035919">
    <property type="entry name" value="EAL_sf"/>
</dbReference>
<keyword evidence="1" id="KW-0597">Phosphoprotein</keyword>
<dbReference type="Gene3D" id="3.30.450.20">
    <property type="entry name" value="PAS domain"/>
    <property type="match status" value="1"/>
</dbReference>
<sequence length="699" mass="78045">MSDIRPFSSGSHAPPTLLVIDDDPLQITLLNQIFKDTCQLHFEQDSLQALAVVESIAPDLILLDIEMPGLNGFEVHKLLKQHPQTRTIPVIFITVHSSPEFQVRCLNEGAVDFIIKPLNPKIVEARVRTQLKLKERETTLHNLYRHAAITLDSIGDAVISTDKDGRVRYMNPAAELITGHTNIEAQGRFIEDIMPLRIGHDGPAHVNPLRLAISEKRNVGMAFNCQLRNQRGKWISVEDSASPLISDSGDVIGGVIVFKDIDESRAMVLKMTHSLQHDQLTNLPNRFLLMEHLTAAIATNKGQQTKLGLLQLNIDRFKLINEEFGFAFGDSLLKKVANFLKQQLSGEETLSRHNADEFVILVPKLNDTSELANLALQLKEQLGLFSQTLSGIVNLTACIGLSLYPDDARDAQSLILHADSALKRAKENAIHQGICFYSDEMATQFMTRRKIYKHIKAAVSNQSVITLYQPMVNSQSGRVEAVEALMRISDDEGNIVPPIDFIAIAEDTRLILPLGEQMIVNSLKQQQKWQKAGRNIRICLNISPVQFREPGFVGFLTQTLQTMQIDPRMIELEVTESLMLETHAQLTRDIQTLRDMGITLSIDDFGTGYSSLSYLKDLPVDVLKIDKSFVALAETTEGDTVLIKTIAELANNMGLSSVAEGVETEQQVHYLQNLGISLLQGYYFSKPQPAEDVLFEYPL</sequence>
<dbReference type="Gene3D" id="3.40.50.2300">
    <property type="match status" value="1"/>
</dbReference>
<accession>A4BB01</accession>
<keyword evidence="7" id="KW-1185">Reference proteome</keyword>
<dbReference type="OrthoDB" id="9816034at2"/>
<dbReference type="InterPro" id="IPR029787">
    <property type="entry name" value="Nucleotide_cyclase"/>
</dbReference>
<dbReference type="InterPro" id="IPR000014">
    <property type="entry name" value="PAS"/>
</dbReference>
<dbReference type="InterPro" id="IPR052155">
    <property type="entry name" value="Biofilm_reg_signaling"/>
</dbReference>
<dbReference type="Pfam" id="PF00990">
    <property type="entry name" value="GGDEF"/>
    <property type="match status" value="1"/>
</dbReference>
<dbReference type="PROSITE" id="PS50110">
    <property type="entry name" value="RESPONSE_REGULATORY"/>
    <property type="match status" value="1"/>
</dbReference>
<dbReference type="InterPro" id="IPR013656">
    <property type="entry name" value="PAS_4"/>
</dbReference>
<dbReference type="STRING" id="314283.MED297_11380"/>
<dbReference type="SUPFAM" id="SSF55785">
    <property type="entry name" value="PYP-like sensor domain (PAS domain)"/>
    <property type="match status" value="1"/>
</dbReference>
<feature type="domain" description="PAS" evidence="3">
    <location>
        <begin position="151"/>
        <end position="188"/>
    </location>
</feature>
<dbReference type="SUPFAM" id="SSF55073">
    <property type="entry name" value="Nucleotide cyclase"/>
    <property type="match status" value="1"/>
</dbReference>
<dbReference type="NCBIfam" id="TIGR00229">
    <property type="entry name" value="sensory_box"/>
    <property type="match status" value="1"/>
</dbReference>
<dbReference type="HOGENOM" id="CLU_000445_70_50_6"/>
<dbReference type="CDD" id="cd01948">
    <property type="entry name" value="EAL"/>
    <property type="match status" value="1"/>
</dbReference>
<dbReference type="SMART" id="SM00091">
    <property type="entry name" value="PAS"/>
    <property type="match status" value="1"/>
</dbReference>
<name>A4BB01_9GAMM</name>
<dbReference type="GO" id="GO:0000160">
    <property type="term" value="P:phosphorelay signal transduction system"/>
    <property type="evidence" value="ECO:0007669"/>
    <property type="project" value="InterPro"/>
</dbReference>
<dbReference type="InterPro" id="IPR001633">
    <property type="entry name" value="EAL_dom"/>
</dbReference>
<dbReference type="SMART" id="SM00052">
    <property type="entry name" value="EAL"/>
    <property type="match status" value="1"/>
</dbReference>
<dbReference type="PANTHER" id="PTHR44757">
    <property type="entry name" value="DIGUANYLATE CYCLASE DGCP"/>
    <property type="match status" value="1"/>
</dbReference>
<evidence type="ECO:0000259" key="5">
    <source>
        <dbReference type="PROSITE" id="PS50887"/>
    </source>
</evidence>
<dbReference type="Pfam" id="PF00072">
    <property type="entry name" value="Response_reg"/>
    <property type="match status" value="1"/>
</dbReference>
<dbReference type="CDD" id="cd01949">
    <property type="entry name" value="GGDEF"/>
    <property type="match status" value="1"/>
</dbReference>
<evidence type="ECO:0000259" key="4">
    <source>
        <dbReference type="PROSITE" id="PS50883"/>
    </source>
</evidence>
<dbReference type="AlphaFoldDB" id="A4BB01"/>
<dbReference type="PANTHER" id="PTHR44757:SF4">
    <property type="entry name" value="DIGUANYLATE CYCLASE DGCE-RELATED"/>
    <property type="match status" value="1"/>
</dbReference>
<dbReference type="InterPro" id="IPR035965">
    <property type="entry name" value="PAS-like_dom_sf"/>
</dbReference>
<dbReference type="NCBIfam" id="TIGR00254">
    <property type="entry name" value="GGDEF"/>
    <property type="match status" value="1"/>
</dbReference>
<dbReference type="InterPro" id="IPR011006">
    <property type="entry name" value="CheY-like_superfamily"/>
</dbReference>
<dbReference type="Pfam" id="PF08448">
    <property type="entry name" value="PAS_4"/>
    <property type="match status" value="1"/>
</dbReference>
<dbReference type="InterPro" id="IPR000160">
    <property type="entry name" value="GGDEF_dom"/>
</dbReference>
<dbReference type="Gene3D" id="3.20.20.450">
    <property type="entry name" value="EAL domain"/>
    <property type="match status" value="1"/>
</dbReference>
<dbReference type="InterPro" id="IPR043128">
    <property type="entry name" value="Rev_trsase/Diguanyl_cyclase"/>
</dbReference>
<organism evidence="6 7">
    <name type="scientific">Reinekea blandensis MED297</name>
    <dbReference type="NCBI Taxonomy" id="314283"/>
    <lineage>
        <taxon>Bacteria</taxon>
        <taxon>Pseudomonadati</taxon>
        <taxon>Pseudomonadota</taxon>
        <taxon>Gammaproteobacteria</taxon>
        <taxon>Oceanospirillales</taxon>
        <taxon>Saccharospirillaceae</taxon>
        <taxon>Reinekea</taxon>
    </lineage>
</organism>
<proteinExistence type="predicted"/>
<feature type="domain" description="EAL" evidence="4">
    <location>
        <begin position="448"/>
        <end position="699"/>
    </location>
</feature>
<feature type="domain" description="Response regulatory" evidence="2">
    <location>
        <begin position="16"/>
        <end position="131"/>
    </location>
</feature>
<dbReference type="Gene3D" id="3.30.70.270">
    <property type="match status" value="1"/>
</dbReference>
<dbReference type="PROSITE" id="PS50112">
    <property type="entry name" value="PAS"/>
    <property type="match status" value="1"/>
</dbReference>
<dbReference type="CDD" id="cd00130">
    <property type="entry name" value="PAS"/>
    <property type="match status" value="1"/>
</dbReference>
<dbReference type="Pfam" id="PF00563">
    <property type="entry name" value="EAL"/>
    <property type="match status" value="1"/>
</dbReference>
<comment type="caution">
    <text evidence="6">The sequence shown here is derived from an EMBL/GenBank/DDBJ whole genome shotgun (WGS) entry which is preliminary data.</text>
</comment>
<evidence type="ECO:0000313" key="6">
    <source>
        <dbReference type="EMBL" id="EAR10614.1"/>
    </source>
</evidence>
<gene>
    <name evidence="6" type="ORF">MED297_11380</name>
</gene>
<dbReference type="RefSeq" id="WP_008041852.1">
    <property type="nucleotide sequence ID" value="NZ_CH724149.1"/>
</dbReference>
<dbReference type="PROSITE" id="PS50883">
    <property type="entry name" value="EAL"/>
    <property type="match status" value="1"/>
</dbReference>
<protein>
    <submittedName>
        <fullName evidence="6">Uncharacterized protein</fullName>
    </submittedName>
</protein>
<evidence type="ECO:0000259" key="3">
    <source>
        <dbReference type="PROSITE" id="PS50112"/>
    </source>
</evidence>
<reference evidence="6 7" key="1">
    <citation type="submission" date="2006-02" db="EMBL/GenBank/DDBJ databases">
        <authorList>
            <person name="Pinhassi J."/>
            <person name="Pedros-Alio C."/>
            <person name="Ferriera S."/>
            <person name="Johnson J."/>
            <person name="Kravitz S."/>
            <person name="Halpern A."/>
            <person name="Remington K."/>
            <person name="Beeson K."/>
            <person name="Tran B."/>
            <person name="Rogers Y.-H."/>
            <person name="Friedman R."/>
            <person name="Venter J.C."/>
        </authorList>
    </citation>
    <scope>NUCLEOTIDE SEQUENCE [LARGE SCALE GENOMIC DNA]</scope>
    <source>
        <strain evidence="6 7">MED297</strain>
    </source>
</reference>
<dbReference type="SUPFAM" id="SSF141868">
    <property type="entry name" value="EAL domain-like"/>
    <property type="match status" value="1"/>
</dbReference>
<dbReference type="PROSITE" id="PS50887">
    <property type="entry name" value="GGDEF"/>
    <property type="match status" value="1"/>
</dbReference>
<evidence type="ECO:0000313" key="7">
    <source>
        <dbReference type="Proteomes" id="UP000005953"/>
    </source>
</evidence>
<feature type="modified residue" description="4-aspartylphosphate" evidence="1">
    <location>
        <position position="64"/>
    </location>
</feature>
<feature type="domain" description="GGDEF" evidence="5">
    <location>
        <begin position="305"/>
        <end position="439"/>
    </location>
</feature>
<dbReference type="InterPro" id="IPR001789">
    <property type="entry name" value="Sig_transdc_resp-reg_receiver"/>
</dbReference>
<dbReference type="SUPFAM" id="SSF52172">
    <property type="entry name" value="CheY-like"/>
    <property type="match status" value="1"/>
</dbReference>